<dbReference type="Gene3D" id="3.40.720.10">
    <property type="entry name" value="Alkaline Phosphatase, subunit A"/>
    <property type="match status" value="1"/>
</dbReference>
<proteinExistence type="predicted"/>
<keyword evidence="1" id="KW-0732">Signal</keyword>
<comment type="caution">
    <text evidence="2">The sequence shown here is derived from an EMBL/GenBank/DDBJ whole genome shotgun (WGS) entry which is preliminary data.</text>
</comment>
<organism evidence="2 3">
    <name type="scientific">Kaistella haifensis DSM 19056</name>
    <dbReference type="NCBI Taxonomy" id="1450526"/>
    <lineage>
        <taxon>Bacteria</taxon>
        <taxon>Pseudomonadati</taxon>
        <taxon>Bacteroidota</taxon>
        <taxon>Flavobacteriia</taxon>
        <taxon>Flavobacteriales</taxon>
        <taxon>Weeksellaceae</taxon>
        <taxon>Chryseobacterium group</taxon>
        <taxon>Kaistella</taxon>
    </lineage>
</organism>
<dbReference type="SUPFAM" id="SSF53649">
    <property type="entry name" value="Alkaline phosphatase-like"/>
    <property type="match status" value="1"/>
</dbReference>
<feature type="chain" id="PRO_5011305448" evidence="1">
    <location>
        <begin position="19"/>
        <end position="421"/>
    </location>
</feature>
<evidence type="ECO:0000313" key="3">
    <source>
        <dbReference type="Proteomes" id="UP000197587"/>
    </source>
</evidence>
<evidence type="ECO:0000313" key="2">
    <source>
        <dbReference type="EMBL" id="OWK99465.1"/>
    </source>
</evidence>
<feature type="signal peptide" evidence="1">
    <location>
        <begin position="1"/>
        <end position="18"/>
    </location>
</feature>
<dbReference type="GO" id="GO:0016787">
    <property type="term" value="F:hydrolase activity"/>
    <property type="evidence" value="ECO:0007669"/>
    <property type="project" value="UniProtKB-ARBA"/>
</dbReference>
<dbReference type="Gene3D" id="3.30.1360.180">
    <property type="match status" value="1"/>
</dbReference>
<dbReference type="CDD" id="cd16018">
    <property type="entry name" value="Enpp"/>
    <property type="match status" value="1"/>
</dbReference>
<dbReference type="InterPro" id="IPR002591">
    <property type="entry name" value="Phosphodiest/P_Trfase"/>
</dbReference>
<keyword evidence="3" id="KW-1185">Reference proteome</keyword>
<reference evidence="2 3" key="1">
    <citation type="submission" date="2014-01" db="EMBL/GenBank/DDBJ databases">
        <authorList>
            <consortium name="Genome Consortium for Active Teaching"/>
            <person name="Sontag T.C."/>
            <person name="Newman J.D."/>
        </authorList>
    </citation>
    <scope>NUCLEOTIDE SEQUENCE [LARGE SCALE GENOMIC DNA]</scope>
    <source>
        <strain evidence="2 3">DSM 19056</strain>
    </source>
</reference>
<dbReference type="AlphaFoldDB" id="A0A246BCS3"/>
<protein>
    <submittedName>
        <fullName evidence="2">Alkaline phosphatase family protein</fullName>
    </submittedName>
</protein>
<dbReference type="PANTHER" id="PTHR10151">
    <property type="entry name" value="ECTONUCLEOTIDE PYROPHOSPHATASE/PHOSPHODIESTERASE"/>
    <property type="match status" value="1"/>
</dbReference>
<dbReference type="PANTHER" id="PTHR10151:SF120">
    <property type="entry name" value="BIS(5'-ADENOSYL)-TRIPHOSPHATASE"/>
    <property type="match status" value="1"/>
</dbReference>
<dbReference type="EMBL" id="JASZ02000001">
    <property type="protein sequence ID" value="OWK99465.1"/>
    <property type="molecule type" value="Genomic_DNA"/>
</dbReference>
<dbReference type="RefSeq" id="WP_031501441.1">
    <property type="nucleotide sequence ID" value="NZ_JASZ02000001.1"/>
</dbReference>
<gene>
    <name evidence="2" type="ORF">AP75_00510</name>
</gene>
<sequence>MKNLFSLAFILIFGWAFSQTDTAQVVVPNRKNTAASLTKSYVILISADGFRYDYAKKYNAKNILKPAEKGVSAKAMIPSYPSITGPNHYTMITGLFPSHTGFVDNYFYDKKRNDLFGMSMQSKISDGSWLGGTPLWSLAEQQGMLAASLFWVASNSDAGGVRPTYYYQYHEKFSADQKINIVLNWLKLPEEKRPHFITFYFPEVDKNGHLYGSESLEVQNAVQFVDDAIGKLIEKVNELQLPNVNFIFVSDHGMIDVDIEDTLEIPALLQDKNRFIINNSQTLLRITLKNESEVNQVYRELKKNKTKDYKVYLTEKFPKRLHYRTADDRFNRIGQILLVPHAPKIFLEPNARKTPGKHGYNPFKVPKMRATFAASGPAFKKGKKIGQFRNVNIYPLVTEILGLKITEPIDGKSCTAKKFLK</sequence>
<dbReference type="InterPro" id="IPR017850">
    <property type="entry name" value="Alkaline_phosphatase_core_sf"/>
</dbReference>
<dbReference type="Proteomes" id="UP000197587">
    <property type="component" value="Unassembled WGS sequence"/>
</dbReference>
<name>A0A246BCS3_9FLAO</name>
<accession>A0A246BCS3</accession>
<reference evidence="2 3" key="2">
    <citation type="submission" date="2017-05" db="EMBL/GenBank/DDBJ databases">
        <title>Genome of Chryseobacterium haifense.</title>
        <authorList>
            <person name="Newman J.D."/>
        </authorList>
    </citation>
    <scope>NUCLEOTIDE SEQUENCE [LARGE SCALE GENOMIC DNA]</scope>
    <source>
        <strain evidence="2 3">DSM 19056</strain>
    </source>
</reference>
<dbReference type="Pfam" id="PF01663">
    <property type="entry name" value="Phosphodiest"/>
    <property type="match status" value="1"/>
</dbReference>
<evidence type="ECO:0000256" key="1">
    <source>
        <dbReference type="SAM" id="SignalP"/>
    </source>
</evidence>